<evidence type="ECO:0000313" key="4">
    <source>
        <dbReference type="Proteomes" id="UP001309876"/>
    </source>
</evidence>
<accession>A0AAN7YA71</accession>
<keyword evidence="4" id="KW-1185">Reference proteome</keyword>
<evidence type="ECO:0000256" key="1">
    <source>
        <dbReference type="SAM" id="MobiDB-lite"/>
    </source>
</evidence>
<name>A0AAN7YA71_9EURO</name>
<dbReference type="InterPro" id="IPR000073">
    <property type="entry name" value="AB_hydrolase_1"/>
</dbReference>
<evidence type="ECO:0000313" key="3">
    <source>
        <dbReference type="EMBL" id="KAK5090900.1"/>
    </source>
</evidence>
<dbReference type="Gene3D" id="3.40.50.1820">
    <property type="entry name" value="alpha/beta hydrolase"/>
    <property type="match status" value="1"/>
</dbReference>
<gene>
    <name evidence="3" type="ORF">LTR05_001077</name>
</gene>
<organism evidence="3 4">
    <name type="scientific">Lithohypha guttulata</name>
    <dbReference type="NCBI Taxonomy" id="1690604"/>
    <lineage>
        <taxon>Eukaryota</taxon>
        <taxon>Fungi</taxon>
        <taxon>Dikarya</taxon>
        <taxon>Ascomycota</taxon>
        <taxon>Pezizomycotina</taxon>
        <taxon>Eurotiomycetes</taxon>
        <taxon>Chaetothyriomycetidae</taxon>
        <taxon>Chaetothyriales</taxon>
        <taxon>Trichomeriaceae</taxon>
        <taxon>Lithohypha</taxon>
    </lineage>
</organism>
<dbReference type="Proteomes" id="UP001309876">
    <property type="component" value="Unassembled WGS sequence"/>
</dbReference>
<dbReference type="EMBL" id="JAVRRJ010000001">
    <property type="protein sequence ID" value="KAK5090900.1"/>
    <property type="molecule type" value="Genomic_DNA"/>
</dbReference>
<feature type="region of interest" description="Disordered" evidence="1">
    <location>
        <begin position="401"/>
        <end position="431"/>
    </location>
</feature>
<dbReference type="AlphaFoldDB" id="A0AAN7YA71"/>
<sequence>MSCFTIKEHRVPASYIREYPHALANDQEEQLYLAVKQYIPLENKKEDKRTPCTIIGAHANAFNKELYEPLWEDLIKESEKHNYRIVSIWIADVAHQGESSVINEDKLGNDPGWYDHPRDLTYLINLKRNEMPRPIFGLGHSMGGNNLVNVALFNPRLFTSLVLLDPVIQQRTAEIAPPGMENAPSSVAKLSTFRRDIWPSRAEAAKLFAKSPFYKKWDKRVLDRWIEYGLRDCPTALHPEAQSPQVTLTTSVANEVHTFLRPNYEGYGAENPEKKINRYTHPDIVANMRYNYPFYRSEGPRTFARLPEVRPSVLYIFGSESDVSGDEFNNAKLKTTGVGVGGSGGQAEGRVKGVTLEGVGHLIAMEAVERTAAETSNWIESEVERWRREEEDWQRNWKTKSLREKQDVDEKWKAMMGGDPRAKKRQKDTKL</sequence>
<proteinExistence type="predicted"/>
<protein>
    <recommendedName>
        <fullName evidence="2">AB hydrolase-1 domain-containing protein</fullName>
    </recommendedName>
</protein>
<feature type="compositionally biased region" description="Basic residues" evidence="1">
    <location>
        <begin position="422"/>
        <end position="431"/>
    </location>
</feature>
<feature type="compositionally biased region" description="Basic and acidic residues" evidence="1">
    <location>
        <begin position="401"/>
        <end position="413"/>
    </location>
</feature>
<dbReference type="InterPro" id="IPR029058">
    <property type="entry name" value="AB_hydrolase_fold"/>
</dbReference>
<feature type="domain" description="AB hydrolase-1" evidence="2">
    <location>
        <begin position="71"/>
        <end position="373"/>
    </location>
</feature>
<comment type="caution">
    <text evidence="3">The sequence shown here is derived from an EMBL/GenBank/DDBJ whole genome shotgun (WGS) entry which is preliminary data.</text>
</comment>
<evidence type="ECO:0000259" key="2">
    <source>
        <dbReference type="Pfam" id="PF12697"/>
    </source>
</evidence>
<reference evidence="3 4" key="1">
    <citation type="submission" date="2023-08" db="EMBL/GenBank/DDBJ databases">
        <title>Black Yeasts Isolated from many extreme environments.</title>
        <authorList>
            <person name="Coleine C."/>
            <person name="Stajich J.E."/>
            <person name="Selbmann L."/>
        </authorList>
    </citation>
    <scope>NUCLEOTIDE SEQUENCE [LARGE SCALE GENOMIC DNA]</scope>
    <source>
        <strain evidence="3 4">CCFEE 5910</strain>
    </source>
</reference>
<dbReference type="Pfam" id="PF12697">
    <property type="entry name" value="Abhydrolase_6"/>
    <property type="match status" value="1"/>
</dbReference>
<dbReference type="SUPFAM" id="SSF53474">
    <property type="entry name" value="alpha/beta-Hydrolases"/>
    <property type="match status" value="1"/>
</dbReference>